<evidence type="ECO:0000256" key="3">
    <source>
        <dbReference type="ARBA" id="ARBA00022490"/>
    </source>
</evidence>
<feature type="domain" description="C2H2-type" evidence="20">
    <location>
        <begin position="722"/>
        <end position="752"/>
    </location>
</feature>
<evidence type="ECO:0000256" key="11">
    <source>
        <dbReference type="ARBA" id="ARBA00023069"/>
    </source>
</evidence>
<keyword evidence="9" id="KW-0282">Flagellum</keyword>
<dbReference type="GO" id="GO:0003723">
    <property type="term" value="F:RNA binding"/>
    <property type="evidence" value="ECO:0007669"/>
    <property type="project" value="UniProtKB-UniRule"/>
</dbReference>
<dbReference type="InterPro" id="IPR055494">
    <property type="entry name" value="DUF7066"/>
</dbReference>
<keyword evidence="11" id="KW-0969">Cilium</keyword>
<evidence type="ECO:0000256" key="1">
    <source>
        <dbReference type="ARBA" id="ARBA00004123"/>
    </source>
</evidence>
<dbReference type="PANTHER" id="PTHR13948:SF4">
    <property type="entry name" value="RNA-BINDING PROTEIN 10"/>
    <property type="match status" value="1"/>
</dbReference>
<dbReference type="FunFam" id="3.80.10.10:FF:001051">
    <property type="entry name" value="Leucine-rich repeat-containing 23"/>
    <property type="match status" value="1"/>
</dbReference>
<evidence type="ECO:0000259" key="19">
    <source>
        <dbReference type="PROSITE" id="PS50102"/>
    </source>
</evidence>
<dbReference type="Pfam" id="PF23217">
    <property type="entry name" value="DUF7066"/>
    <property type="match status" value="1"/>
</dbReference>
<dbReference type="SMART" id="SM00365">
    <property type="entry name" value="LRR_SD22"/>
    <property type="match status" value="3"/>
</dbReference>
<dbReference type="SMART" id="SM00360">
    <property type="entry name" value="RRM"/>
    <property type="match status" value="2"/>
</dbReference>
<dbReference type="Proteomes" id="UP001497482">
    <property type="component" value="Chromosome 5"/>
</dbReference>
<proteinExistence type="predicted"/>
<keyword evidence="5" id="KW-0479">Metal-binding</keyword>
<dbReference type="PROSITE" id="PS50199">
    <property type="entry name" value="ZF_RANBP2_2"/>
    <property type="match status" value="1"/>
</dbReference>
<dbReference type="EMBL" id="OZ035827">
    <property type="protein sequence ID" value="CAL1606271.1"/>
    <property type="molecule type" value="Genomic_DNA"/>
</dbReference>
<dbReference type="PROSITE" id="PS50102">
    <property type="entry name" value="RRM"/>
    <property type="match status" value="2"/>
</dbReference>
<dbReference type="SUPFAM" id="SSF90209">
    <property type="entry name" value="Ran binding protein zinc finger-like"/>
    <property type="match status" value="1"/>
</dbReference>
<dbReference type="SUPFAM" id="SSF54928">
    <property type="entry name" value="RNA-binding domain, RBD"/>
    <property type="match status" value="2"/>
</dbReference>
<protein>
    <recommendedName>
        <fullName evidence="15">Leucine-rich repeat-containing protein 23</fullName>
    </recommendedName>
</protein>
<keyword evidence="4" id="KW-0433">Leucine-rich repeat</keyword>
<keyword evidence="13" id="KW-0539">Nucleus</keyword>
<dbReference type="InterPro" id="IPR012677">
    <property type="entry name" value="Nucleotide-bd_a/b_plait_sf"/>
</dbReference>
<feature type="domain" description="RRM" evidence="19">
    <location>
        <begin position="146"/>
        <end position="225"/>
    </location>
</feature>
<feature type="compositionally biased region" description="Basic and acidic residues" evidence="18">
    <location>
        <begin position="15"/>
        <end position="29"/>
    </location>
</feature>
<dbReference type="GO" id="GO:0005634">
    <property type="term" value="C:nucleus"/>
    <property type="evidence" value="ECO:0007669"/>
    <property type="project" value="UniProtKB-SubCell"/>
</dbReference>
<evidence type="ECO:0000256" key="15">
    <source>
        <dbReference type="ARBA" id="ARBA00071477"/>
    </source>
</evidence>
<dbReference type="Pfam" id="PF17780">
    <property type="entry name" value="OCRE"/>
    <property type="match status" value="1"/>
</dbReference>
<evidence type="ECO:0000256" key="14">
    <source>
        <dbReference type="ARBA" id="ARBA00023273"/>
    </source>
</evidence>
<name>A0AAV2LYZ5_KNICA</name>
<keyword evidence="10" id="KW-0175">Coiled coil</keyword>
<evidence type="ECO:0000256" key="6">
    <source>
        <dbReference type="ARBA" id="ARBA00022737"/>
    </source>
</evidence>
<dbReference type="Gene3D" id="4.10.1060.10">
    <property type="entry name" value="Zinc finger, RanBP2-type"/>
    <property type="match status" value="1"/>
</dbReference>
<feature type="region of interest" description="Disordered" evidence="18">
    <location>
        <begin position="624"/>
        <end position="651"/>
    </location>
</feature>
<dbReference type="InterPro" id="IPR035618">
    <property type="entry name" value="RBM10_OCRE"/>
</dbReference>
<evidence type="ECO:0000256" key="18">
    <source>
        <dbReference type="SAM" id="MobiDB-lite"/>
    </source>
</evidence>
<evidence type="ECO:0000313" key="22">
    <source>
        <dbReference type="EMBL" id="CAL1606271.1"/>
    </source>
</evidence>
<dbReference type="InterPro" id="IPR041591">
    <property type="entry name" value="OCRE"/>
</dbReference>
<dbReference type="InterPro" id="IPR000504">
    <property type="entry name" value="RRM_dom"/>
</dbReference>
<reference evidence="22 23" key="1">
    <citation type="submission" date="2024-04" db="EMBL/GenBank/DDBJ databases">
        <authorList>
            <person name="Waldvogel A.-M."/>
            <person name="Schoenle A."/>
        </authorList>
    </citation>
    <scope>NUCLEOTIDE SEQUENCE [LARGE SCALE GENOMIC DNA]</scope>
</reference>
<feature type="region of interest" description="Disordered" evidence="18">
    <location>
        <begin position="1"/>
        <end position="29"/>
    </location>
</feature>
<evidence type="ECO:0000256" key="10">
    <source>
        <dbReference type="ARBA" id="ARBA00023054"/>
    </source>
</evidence>
<evidence type="ECO:0000256" key="4">
    <source>
        <dbReference type="ARBA" id="ARBA00022614"/>
    </source>
</evidence>
<dbReference type="Pfam" id="PF14580">
    <property type="entry name" value="LRR_9"/>
    <property type="match status" value="1"/>
</dbReference>
<evidence type="ECO:0000256" key="16">
    <source>
        <dbReference type="PROSITE-ProRule" id="PRU00176"/>
    </source>
</evidence>
<keyword evidence="23" id="KW-1185">Reference proteome</keyword>
<evidence type="ECO:0000256" key="5">
    <source>
        <dbReference type="ARBA" id="ARBA00022723"/>
    </source>
</evidence>
<feature type="domain" description="RRM" evidence="19">
    <location>
        <begin position="311"/>
        <end position="395"/>
    </location>
</feature>
<dbReference type="AlphaFoldDB" id="A0AAV2LYZ5"/>
<organism evidence="22 23">
    <name type="scientific">Knipowitschia caucasica</name>
    <name type="common">Caucasian dwarf goby</name>
    <name type="synonym">Pomatoschistus caucasicus</name>
    <dbReference type="NCBI Taxonomy" id="637954"/>
    <lineage>
        <taxon>Eukaryota</taxon>
        <taxon>Metazoa</taxon>
        <taxon>Chordata</taxon>
        <taxon>Craniata</taxon>
        <taxon>Vertebrata</taxon>
        <taxon>Euteleostomi</taxon>
        <taxon>Actinopterygii</taxon>
        <taxon>Neopterygii</taxon>
        <taxon>Teleostei</taxon>
        <taxon>Neoteleostei</taxon>
        <taxon>Acanthomorphata</taxon>
        <taxon>Gobiaria</taxon>
        <taxon>Gobiiformes</taxon>
        <taxon>Gobioidei</taxon>
        <taxon>Gobiidae</taxon>
        <taxon>Gobiinae</taxon>
        <taxon>Knipowitschia</taxon>
    </lineage>
</organism>
<evidence type="ECO:0000256" key="12">
    <source>
        <dbReference type="ARBA" id="ARBA00023212"/>
    </source>
</evidence>
<dbReference type="GO" id="GO:0008270">
    <property type="term" value="F:zinc ion binding"/>
    <property type="evidence" value="ECO:0007669"/>
    <property type="project" value="UniProtKB-KW"/>
</dbReference>
<evidence type="ECO:0000256" key="2">
    <source>
        <dbReference type="ARBA" id="ARBA00004611"/>
    </source>
</evidence>
<keyword evidence="8" id="KW-0862">Zinc</keyword>
<dbReference type="InterPro" id="IPR001876">
    <property type="entry name" value="Znf_RanBP2"/>
</dbReference>
<evidence type="ECO:0000313" key="23">
    <source>
        <dbReference type="Proteomes" id="UP001497482"/>
    </source>
</evidence>
<evidence type="ECO:0000259" key="21">
    <source>
        <dbReference type="PROSITE" id="PS50199"/>
    </source>
</evidence>
<dbReference type="CDD" id="cd16167">
    <property type="entry name" value="OCRE_RBM10"/>
    <property type="match status" value="1"/>
</dbReference>
<dbReference type="Pfam" id="PF00076">
    <property type="entry name" value="RRM_1"/>
    <property type="match status" value="1"/>
</dbReference>
<evidence type="ECO:0000256" key="8">
    <source>
        <dbReference type="ARBA" id="ARBA00022833"/>
    </source>
</evidence>
<dbReference type="PROSITE" id="PS01358">
    <property type="entry name" value="ZF_RANBP2_1"/>
    <property type="match status" value="1"/>
</dbReference>
<dbReference type="SMART" id="SM00547">
    <property type="entry name" value="ZnF_RBZ"/>
    <property type="match status" value="1"/>
</dbReference>
<keyword evidence="12" id="KW-0206">Cytoskeleton</keyword>
<dbReference type="InterPro" id="IPR035979">
    <property type="entry name" value="RBD_domain_sf"/>
</dbReference>
<dbReference type="PROSITE" id="PS51450">
    <property type="entry name" value="LRR"/>
    <property type="match status" value="4"/>
</dbReference>
<dbReference type="InterPro" id="IPR013087">
    <property type="entry name" value="Znf_C2H2_type"/>
</dbReference>
<keyword evidence="14" id="KW-0966">Cell projection</keyword>
<keyword evidence="7 17" id="KW-0863">Zinc-finger</keyword>
<gene>
    <name evidence="22" type="ORF">KC01_LOCUS33484</name>
</gene>
<keyword evidence="16" id="KW-0694">RNA-binding</keyword>
<evidence type="ECO:0000259" key="20">
    <source>
        <dbReference type="PROSITE" id="PS50157"/>
    </source>
</evidence>
<evidence type="ECO:0000256" key="7">
    <source>
        <dbReference type="ARBA" id="ARBA00022771"/>
    </source>
</evidence>
<dbReference type="InterPro" id="IPR003591">
    <property type="entry name" value="Leu-rich_rpt_typical-subtyp"/>
</dbReference>
<feature type="compositionally biased region" description="Low complexity" evidence="18">
    <location>
        <begin position="630"/>
        <end position="640"/>
    </location>
</feature>
<accession>A0AAV2LYZ5</accession>
<dbReference type="InterPro" id="IPR032675">
    <property type="entry name" value="LRR_dom_sf"/>
</dbReference>
<sequence>MAQTQDSPKRSTTASERRGGRGDRAGRYGHVPEVHNLRDLHDCMGQIPGDVEEFGEFQPDLSISSKQDVETSQNPNMDNDDNELFNHTTKRMLYPAAKQCAGDWISVRDDKRKSILGAVDEFCTSLEELRDQDCCTEHDSDEKPSHIIMLRMLPFDVTTVEILAQLQQQGIQPKDIRLMRKTSGQSRGFAFVEFNLIQEATSWMETNQGVLSLLGQRVSMHYSDPKPRAREDWLCNKCGVQNFKRRAKCFKCCTNKAEAELKLPHLTQDMVVGPNNNQIQGLLPSPVHYSTSGLCVAPGQSAQPQTDVANDTLILRNVGLHTSVDAILLALSPFATLLPSNVRLIKDKHTNLNRGFAFLQLSTIVEASQLLQILQTQLPSLSIDGKAIMVEFAKGSKRDVFLTESGKVSSATVASTAIAAAQWAVTQNALGANSSGVVFQQAAPVTYTHETFPGSINATGVGDVSTEAHREPTIGAMTPEGAIPQPLIHTQTISTSAATAPSIQDELMGTTVPVQPAIPGTEHELQQYPVPNMSTYQYDESSGYYYDPLTGLYYDPNSQYYYNPHTQHYMYWDGEKHKYIPAESQSNIDNVGMVSKDKKEKEKGKTAQQIAKDMERWAKSLNKHKENMRSSSGGSVLGLGQTRGRSEDLRESASADAGYAVLEKKGALLERPQINFDQLRQTTMSSPILQLGLVAVYNGDADKDEGASEDQGEVCMTDWSKLACLLCRRQFPSKEALIRHQELSELHKQNLEQMQFMLVKGKITDEFQPPDWKKRKILSIVEEITPSLANLAVAINKLKEQVQSLTQNHIEEGLSLLCKTGNGLAHAFVKLELKERGLNDISAISNFIHIRFLNLSNNHLRDLSPLASLTQLLWLKANGNQIQSFERQPFGQLTFLQWLNVAANLLTDMDELLGPSLEMLNLTGNRIKNIRCLQSSRFTNLVTLELRGNQLDSTEGINLPNLHHLFMAQNFIKHLDGLDKLENLKTLHLRENQIEHLNGLNFNMRCLQYLNVRGNKVEDENAIQNLRLVSKSLKILVFMENPVTNTSEYRIDVVMLLPTLERLDKEPITAHERFKAKKKFQELYEEETVEP</sequence>
<dbReference type="InterPro" id="IPR001611">
    <property type="entry name" value="Leu-rich_rpt"/>
</dbReference>
<evidence type="ECO:0000256" key="9">
    <source>
        <dbReference type="ARBA" id="ARBA00022846"/>
    </source>
</evidence>
<dbReference type="Gene3D" id="3.30.70.330">
    <property type="match status" value="2"/>
</dbReference>
<dbReference type="PANTHER" id="PTHR13948">
    <property type="entry name" value="RNA-BINDING PROTEIN"/>
    <property type="match status" value="1"/>
</dbReference>
<dbReference type="InterPro" id="IPR036443">
    <property type="entry name" value="Znf_RanBP2_sf"/>
</dbReference>
<keyword evidence="6" id="KW-0677">Repeat</keyword>
<feature type="compositionally biased region" description="Polar residues" evidence="18">
    <location>
        <begin position="1"/>
        <end position="14"/>
    </location>
</feature>
<dbReference type="SMART" id="SM00369">
    <property type="entry name" value="LRR_TYP"/>
    <property type="match status" value="4"/>
</dbReference>
<dbReference type="SUPFAM" id="SSF52058">
    <property type="entry name" value="L domain-like"/>
    <property type="match status" value="1"/>
</dbReference>
<dbReference type="Gene3D" id="3.80.10.10">
    <property type="entry name" value="Ribonuclease Inhibitor"/>
    <property type="match status" value="2"/>
</dbReference>
<dbReference type="PROSITE" id="PS50157">
    <property type="entry name" value="ZINC_FINGER_C2H2_2"/>
    <property type="match status" value="1"/>
</dbReference>
<dbReference type="GO" id="GO:0000398">
    <property type="term" value="P:mRNA splicing, via spliceosome"/>
    <property type="evidence" value="ECO:0007669"/>
    <property type="project" value="TreeGrafter"/>
</dbReference>
<evidence type="ECO:0000256" key="17">
    <source>
        <dbReference type="PROSITE-ProRule" id="PRU00322"/>
    </source>
</evidence>
<feature type="domain" description="RanBP2-type" evidence="21">
    <location>
        <begin position="228"/>
        <end position="258"/>
    </location>
</feature>
<evidence type="ECO:0000256" key="13">
    <source>
        <dbReference type="ARBA" id="ARBA00023242"/>
    </source>
</evidence>
<keyword evidence="3" id="KW-0963">Cytoplasm</keyword>
<comment type="subcellular location">
    <subcellularLocation>
        <location evidence="2">Cytoplasm</location>
        <location evidence="2">Cytoskeleton</location>
        <location evidence="2">Flagellum axoneme</location>
    </subcellularLocation>
    <subcellularLocation>
        <location evidence="1">Nucleus</location>
    </subcellularLocation>
</comment>